<dbReference type="EMBL" id="JARQAZ010000001">
    <property type="protein sequence ID" value="MDT2769262.1"/>
    <property type="molecule type" value="Genomic_DNA"/>
</dbReference>
<dbReference type="Proteomes" id="UP001269061">
    <property type="component" value="Unassembled WGS sequence"/>
</dbReference>
<dbReference type="RefSeq" id="WP_311796387.1">
    <property type="nucleotide sequence ID" value="NZ_JARQAI010000001.1"/>
</dbReference>
<comment type="caution">
    <text evidence="1">The sequence shown here is derived from an EMBL/GenBank/DDBJ whole genome shotgun (WGS) entry which is preliminary data.</text>
</comment>
<sequence>MRGKDLLTAIQVDATGELKKLSSYQYVYVKAGEQLTNHLAVTVSENRVILTKAPQQVLTLNQLIHVLNEAKDAEIFVEEQLIFGYRLVDQGIFLG</sequence>
<evidence type="ECO:0000313" key="4">
    <source>
        <dbReference type="Proteomes" id="UP001269061"/>
    </source>
</evidence>
<protein>
    <submittedName>
        <fullName evidence="1">Uncharacterized protein</fullName>
    </submittedName>
</protein>
<dbReference type="EMBL" id="JARQAI010000001">
    <property type="protein sequence ID" value="MDT2735711.1"/>
    <property type="molecule type" value="Genomic_DNA"/>
</dbReference>
<organism evidence="1 3">
    <name type="scientific">Enterococcus pseudoavium</name>
    <dbReference type="NCBI Taxonomy" id="44007"/>
    <lineage>
        <taxon>Bacteria</taxon>
        <taxon>Bacillati</taxon>
        <taxon>Bacillota</taxon>
        <taxon>Bacilli</taxon>
        <taxon>Lactobacillales</taxon>
        <taxon>Enterococcaceae</taxon>
        <taxon>Enterococcus</taxon>
    </lineage>
</organism>
<name>A0AAE4HYB8_9ENTE</name>
<evidence type="ECO:0000313" key="1">
    <source>
        <dbReference type="EMBL" id="MDT2735711.1"/>
    </source>
</evidence>
<dbReference type="Proteomes" id="UP001180842">
    <property type="component" value="Unassembled WGS sequence"/>
</dbReference>
<gene>
    <name evidence="1" type="ORF">P7H00_01020</name>
    <name evidence="2" type="ORF">P7H46_00240</name>
</gene>
<reference evidence="1 4" key="1">
    <citation type="submission" date="2023-03" db="EMBL/GenBank/DDBJ databases">
        <authorList>
            <person name="Shen W."/>
            <person name="Cai J."/>
        </authorList>
    </citation>
    <scope>NUCLEOTIDE SEQUENCE</scope>
    <source>
        <strain evidence="1">P69-2</strain>
        <strain evidence="2 4">Y59</strain>
    </source>
</reference>
<proteinExistence type="predicted"/>
<evidence type="ECO:0000313" key="2">
    <source>
        <dbReference type="EMBL" id="MDT2769262.1"/>
    </source>
</evidence>
<keyword evidence="4" id="KW-1185">Reference proteome</keyword>
<evidence type="ECO:0000313" key="3">
    <source>
        <dbReference type="Proteomes" id="UP001180842"/>
    </source>
</evidence>
<dbReference type="AlphaFoldDB" id="A0AAE4HYB8"/>
<accession>A0AAE4HYB8</accession>